<sequence length="343" mass="38652">MSELNVATINVRYDRNSREPVPIPHDGPVLPTKRWKDWVEIPWSERRTWLVDCLLSTGPLDIIGFQEVLHNQLRDLQDLLGDTYRHVGVGRDDGKTAGEYSPIFYDRTQFEELGWRTIWLSKTSDVPGSKDWDANLTRIATFLCLRRIWDGGLIHVINTHYDDMGKRARAESSYIIREEAEAYFRAVESGLELRRDAPATAIVLLGDFNSPPSEAGYGNISSPDPVPSGKPSYTFTDAYTQLRTRSGISLSPRQSAPYGPESTYSTFGRPGSSEAARIDFVFLGQKPSQTVVSENGKTKAHWVATRYACLDNSVWGEVSGWKGRWSDHRAVRVKLELQVTGEI</sequence>
<dbReference type="GeneID" id="77730552"/>
<keyword evidence="3" id="KW-0540">Nuclease</keyword>
<dbReference type="GO" id="GO:0000175">
    <property type="term" value="F:3'-5'-RNA exonuclease activity"/>
    <property type="evidence" value="ECO:0007669"/>
    <property type="project" value="TreeGrafter"/>
</dbReference>
<evidence type="ECO:0000313" key="4">
    <source>
        <dbReference type="Proteomes" id="UP001164286"/>
    </source>
</evidence>
<keyword evidence="4" id="KW-1185">Reference proteome</keyword>
<dbReference type="InterPro" id="IPR036691">
    <property type="entry name" value="Endo/exonu/phosph_ase_sf"/>
</dbReference>
<dbReference type="EMBL" id="JAKWFO010000014">
    <property type="protein sequence ID" value="KAI9632645.1"/>
    <property type="molecule type" value="Genomic_DNA"/>
</dbReference>
<dbReference type="AlphaFoldDB" id="A0AA38H2E0"/>
<comment type="caution">
    <text evidence="3">The sequence shown here is derived from an EMBL/GenBank/DDBJ whole genome shotgun (WGS) entry which is preliminary data.</text>
</comment>
<dbReference type="GO" id="GO:0004519">
    <property type="term" value="F:endonuclease activity"/>
    <property type="evidence" value="ECO:0007669"/>
    <property type="project" value="UniProtKB-KW"/>
</dbReference>
<dbReference type="CDD" id="cd09083">
    <property type="entry name" value="EEP-1"/>
    <property type="match status" value="1"/>
</dbReference>
<keyword evidence="3" id="KW-0378">Hydrolase</keyword>
<keyword evidence="3" id="KW-0255">Endonuclease</keyword>
<gene>
    <name evidence="3" type="ORF">MKK02DRAFT_40951</name>
</gene>
<dbReference type="InterPro" id="IPR005135">
    <property type="entry name" value="Endo/exonuclease/phosphatase"/>
</dbReference>
<feature type="region of interest" description="Disordered" evidence="1">
    <location>
        <begin position="250"/>
        <end position="269"/>
    </location>
</feature>
<dbReference type="SUPFAM" id="SSF56219">
    <property type="entry name" value="DNase I-like"/>
    <property type="match status" value="1"/>
</dbReference>
<dbReference type="PANTHER" id="PTHR12121:SF36">
    <property type="entry name" value="ENDONUCLEASE_EXONUCLEASE_PHOSPHATASE DOMAIN-CONTAINING PROTEIN"/>
    <property type="match status" value="1"/>
</dbReference>
<protein>
    <submittedName>
        <fullName evidence="3">Endonuclease/exonuclease/phosphatase</fullName>
    </submittedName>
</protein>
<dbReference type="Gene3D" id="3.60.10.10">
    <property type="entry name" value="Endonuclease/exonuclease/phosphatase"/>
    <property type="match status" value="1"/>
</dbReference>
<dbReference type="Pfam" id="PF03372">
    <property type="entry name" value="Exo_endo_phos"/>
    <property type="match status" value="1"/>
</dbReference>
<dbReference type="Proteomes" id="UP001164286">
    <property type="component" value="Unassembled WGS sequence"/>
</dbReference>
<dbReference type="RefSeq" id="XP_052942422.1">
    <property type="nucleotide sequence ID" value="XM_053091347.1"/>
</dbReference>
<name>A0AA38H2E0_9TREE</name>
<reference evidence="3" key="1">
    <citation type="journal article" date="2022" name="G3 (Bethesda)">
        <title>High quality genome of the basidiomycete yeast Dioszegia hungarica PDD-24b-2 isolated from cloud water.</title>
        <authorList>
            <person name="Jarrige D."/>
            <person name="Haridas S."/>
            <person name="Bleykasten-Grosshans C."/>
            <person name="Joly M."/>
            <person name="Nadalig T."/>
            <person name="Sancelme M."/>
            <person name="Vuilleumier S."/>
            <person name="Grigoriev I.V."/>
            <person name="Amato P."/>
            <person name="Bringel F."/>
        </authorList>
    </citation>
    <scope>NUCLEOTIDE SEQUENCE</scope>
    <source>
        <strain evidence="3">PDD-24b-2</strain>
    </source>
</reference>
<organism evidence="3 4">
    <name type="scientific">Dioszegia hungarica</name>
    <dbReference type="NCBI Taxonomy" id="4972"/>
    <lineage>
        <taxon>Eukaryota</taxon>
        <taxon>Fungi</taxon>
        <taxon>Dikarya</taxon>
        <taxon>Basidiomycota</taxon>
        <taxon>Agaricomycotina</taxon>
        <taxon>Tremellomycetes</taxon>
        <taxon>Tremellales</taxon>
        <taxon>Bulleribasidiaceae</taxon>
        <taxon>Dioszegia</taxon>
    </lineage>
</organism>
<feature type="domain" description="Endonuclease/exonuclease/phosphatase" evidence="2">
    <location>
        <begin position="50"/>
        <end position="285"/>
    </location>
</feature>
<evidence type="ECO:0000256" key="1">
    <source>
        <dbReference type="SAM" id="MobiDB-lite"/>
    </source>
</evidence>
<dbReference type="PANTHER" id="PTHR12121">
    <property type="entry name" value="CARBON CATABOLITE REPRESSOR PROTEIN 4"/>
    <property type="match status" value="1"/>
</dbReference>
<dbReference type="InterPro" id="IPR050410">
    <property type="entry name" value="CCR4/nocturin_mRNA_transcr"/>
</dbReference>
<evidence type="ECO:0000259" key="2">
    <source>
        <dbReference type="Pfam" id="PF03372"/>
    </source>
</evidence>
<accession>A0AA38H2E0</accession>
<proteinExistence type="predicted"/>
<evidence type="ECO:0000313" key="3">
    <source>
        <dbReference type="EMBL" id="KAI9632645.1"/>
    </source>
</evidence>